<organism evidence="2 3">
    <name type="scientific">Stephanodiscus triporus</name>
    <dbReference type="NCBI Taxonomy" id="2934178"/>
    <lineage>
        <taxon>Eukaryota</taxon>
        <taxon>Sar</taxon>
        <taxon>Stramenopiles</taxon>
        <taxon>Ochrophyta</taxon>
        <taxon>Bacillariophyta</taxon>
        <taxon>Coscinodiscophyceae</taxon>
        <taxon>Thalassiosirophycidae</taxon>
        <taxon>Stephanodiscales</taxon>
        <taxon>Stephanodiscaceae</taxon>
        <taxon>Stephanodiscus</taxon>
    </lineage>
</organism>
<feature type="region of interest" description="Disordered" evidence="1">
    <location>
        <begin position="48"/>
        <end position="78"/>
    </location>
</feature>
<dbReference type="EMBL" id="JALLAZ020001149">
    <property type="protein sequence ID" value="KAL3779714.1"/>
    <property type="molecule type" value="Genomic_DNA"/>
</dbReference>
<evidence type="ECO:0000256" key="1">
    <source>
        <dbReference type="SAM" id="MobiDB-lite"/>
    </source>
</evidence>
<reference evidence="2 3" key="1">
    <citation type="submission" date="2024-10" db="EMBL/GenBank/DDBJ databases">
        <title>Updated reference genomes for cyclostephanoid diatoms.</title>
        <authorList>
            <person name="Roberts W.R."/>
            <person name="Alverson A.J."/>
        </authorList>
    </citation>
    <scope>NUCLEOTIDE SEQUENCE [LARGE SCALE GENOMIC DNA]</scope>
    <source>
        <strain evidence="2 3">AJA276-08</strain>
    </source>
</reference>
<dbReference type="Proteomes" id="UP001530315">
    <property type="component" value="Unassembled WGS sequence"/>
</dbReference>
<feature type="compositionally biased region" description="Polar residues" evidence="1">
    <location>
        <begin position="48"/>
        <end position="60"/>
    </location>
</feature>
<evidence type="ECO:0000313" key="2">
    <source>
        <dbReference type="EMBL" id="KAL3779714.1"/>
    </source>
</evidence>
<gene>
    <name evidence="2" type="ORF">ACHAW5_004560</name>
</gene>
<accession>A0ABD3NWI7</accession>
<dbReference type="AlphaFoldDB" id="A0ABD3NWI7"/>
<comment type="caution">
    <text evidence="2">The sequence shown here is derived from an EMBL/GenBank/DDBJ whole genome shotgun (WGS) entry which is preliminary data.</text>
</comment>
<name>A0ABD3NWI7_9STRA</name>
<evidence type="ECO:0000313" key="3">
    <source>
        <dbReference type="Proteomes" id="UP001530315"/>
    </source>
</evidence>
<proteinExistence type="predicted"/>
<protein>
    <submittedName>
        <fullName evidence="2">Uncharacterized protein</fullName>
    </submittedName>
</protein>
<sequence length="107" mass="12244">MAEKAQKTIFHSLRQPGPCDISKCASEVTNDINILVKRQIQWANDNQEYSKSQTSFTQNNPKKKTSYRKRLDEEEQQQVIDDRRHRNAGVDWDVILSNGNGTSAGVH</sequence>
<keyword evidence="3" id="KW-1185">Reference proteome</keyword>